<keyword evidence="8" id="KW-1185">Reference proteome</keyword>
<evidence type="ECO:0000256" key="3">
    <source>
        <dbReference type="ARBA" id="ARBA00022598"/>
    </source>
</evidence>
<dbReference type="PANTHER" id="PTHR45674:SF4">
    <property type="entry name" value="DNA LIGASE 1"/>
    <property type="match status" value="1"/>
</dbReference>
<dbReference type="EC" id="6.5.1.1" evidence="2"/>
<feature type="compositionally biased region" description="Basic and acidic residues" evidence="5">
    <location>
        <begin position="308"/>
        <end position="324"/>
    </location>
</feature>
<evidence type="ECO:0000313" key="8">
    <source>
        <dbReference type="Proteomes" id="UP001629745"/>
    </source>
</evidence>
<dbReference type="Gene3D" id="3.30.1490.70">
    <property type="match status" value="1"/>
</dbReference>
<dbReference type="InterPro" id="IPR012340">
    <property type="entry name" value="NA-bd_OB-fold"/>
</dbReference>
<protein>
    <recommendedName>
        <fullName evidence="2">DNA ligase (ATP)</fullName>
        <ecNumber evidence="2">6.5.1.1</ecNumber>
    </recommendedName>
</protein>
<dbReference type="SUPFAM" id="SSF50249">
    <property type="entry name" value="Nucleic acid-binding proteins"/>
    <property type="match status" value="1"/>
</dbReference>
<evidence type="ECO:0000256" key="2">
    <source>
        <dbReference type="ARBA" id="ARBA00012727"/>
    </source>
</evidence>
<gene>
    <name evidence="7" type="primary">ligD</name>
    <name evidence="7" type="ORF">ABEU20_001180</name>
</gene>
<dbReference type="NCBIfam" id="TIGR02779">
    <property type="entry name" value="NHEJ_ligase_lig"/>
    <property type="match status" value="1"/>
</dbReference>
<dbReference type="PROSITE" id="PS50160">
    <property type="entry name" value="DNA_LIGASE_A3"/>
    <property type="match status" value="1"/>
</dbReference>
<proteinExistence type="inferred from homology"/>
<comment type="similarity">
    <text evidence="1">Belongs to the ATP-dependent DNA ligase family.</text>
</comment>
<dbReference type="InterPro" id="IPR016059">
    <property type="entry name" value="DNA_ligase_ATP-dep_CS"/>
</dbReference>
<sequence length="324" mass="35792">MPPSISSPPSPMLATLGRPPAGEGWAFEMKWDGQRAVTDVRRDGIRLFSRNGNDITSAFPELTGPIAAAVDDHDVVLDGEIVALDAKGRPSFARLQRRMHVLRPTAQLRNEFPVTYYVFDVLDLDGESTVAKTYLERRRLLDGLGLSGRRVQVPPFWTDVDGDRMLDLAREHHLEGVVAKRVDSTYRPGRRAPEWIKTPLRKNTEVIVVGWVDGNGAARNGVGSLLLGAHDDDGDLIYVGHVGTGFSAALRRSLREQLAALERPTSPLAAPPPSRDAKGAHWVEPRLVGDVEYREYSGGSLRHPSWKGLRDDKTPDEIDLPGRH</sequence>
<dbReference type="InterPro" id="IPR012310">
    <property type="entry name" value="DNA_ligase_ATP-dep_cent"/>
</dbReference>
<evidence type="ECO:0000256" key="1">
    <source>
        <dbReference type="ARBA" id="ARBA00007572"/>
    </source>
</evidence>
<comment type="catalytic activity">
    <reaction evidence="4">
        <text>ATP + (deoxyribonucleotide)n-3'-hydroxyl + 5'-phospho-(deoxyribonucleotide)m = (deoxyribonucleotide)n+m + AMP + diphosphate.</text>
        <dbReference type="EC" id="6.5.1.1"/>
    </reaction>
</comment>
<dbReference type="InterPro" id="IPR012309">
    <property type="entry name" value="DNA_ligase_ATP-dep_C"/>
</dbReference>
<dbReference type="GO" id="GO:0016874">
    <property type="term" value="F:ligase activity"/>
    <property type="evidence" value="ECO:0007669"/>
    <property type="project" value="UniProtKB-KW"/>
</dbReference>
<dbReference type="CDD" id="cd07971">
    <property type="entry name" value="OBF_DNA_ligase_LigD"/>
    <property type="match status" value="1"/>
</dbReference>
<dbReference type="Pfam" id="PF01068">
    <property type="entry name" value="DNA_ligase_A_M"/>
    <property type="match status" value="1"/>
</dbReference>
<dbReference type="Pfam" id="PF04679">
    <property type="entry name" value="DNA_ligase_A_C"/>
    <property type="match status" value="1"/>
</dbReference>
<dbReference type="Proteomes" id="UP001629745">
    <property type="component" value="Unassembled WGS sequence"/>
</dbReference>
<keyword evidence="3 7" id="KW-0436">Ligase</keyword>
<name>A0ABW9FAR1_9NOCA</name>
<dbReference type="PANTHER" id="PTHR45674">
    <property type="entry name" value="DNA LIGASE 1/3 FAMILY MEMBER"/>
    <property type="match status" value="1"/>
</dbReference>
<reference evidence="7 8" key="1">
    <citation type="submission" date="2023-11" db="EMBL/GenBank/DDBJ databases">
        <authorList>
            <person name="Val-Calvo J."/>
            <person name="Scortti M."/>
            <person name="Vazquez-Boland J."/>
        </authorList>
    </citation>
    <scope>NUCLEOTIDE SEQUENCE [LARGE SCALE GENOMIC DNA]</scope>
    <source>
        <strain evidence="7 8">PAM 2766</strain>
    </source>
</reference>
<feature type="region of interest" description="Disordered" evidence="5">
    <location>
        <begin position="262"/>
        <end position="282"/>
    </location>
</feature>
<dbReference type="PROSITE" id="PS00697">
    <property type="entry name" value="DNA_LIGASE_A1"/>
    <property type="match status" value="1"/>
</dbReference>
<accession>A0ABW9FAR1</accession>
<dbReference type="InterPro" id="IPR014146">
    <property type="entry name" value="LigD_ligase_dom"/>
</dbReference>
<comment type="caution">
    <text evidence="7">The sequence shown here is derived from an EMBL/GenBank/DDBJ whole genome shotgun (WGS) entry which is preliminary data.</text>
</comment>
<feature type="region of interest" description="Disordered" evidence="5">
    <location>
        <begin position="296"/>
        <end position="324"/>
    </location>
</feature>
<dbReference type="CDD" id="cd07906">
    <property type="entry name" value="Adenylation_DNA_ligase_LigD_LigC"/>
    <property type="match status" value="1"/>
</dbReference>
<dbReference type="Gene3D" id="3.30.470.30">
    <property type="entry name" value="DNA ligase/mRNA capping enzyme"/>
    <property type="match status" value="1"/>
</dbReference>
<organism evidence="7 8">
    <name type="scientific">Rhodococcus parequi</name>
    <dbReference type="NCBI Taxonomy" id="3137122"/>
    <lineage>
        <taxon>Bacteria</taxon>
        <taxon>Bacillati</taxon>
        <taxon>Actinomycetota</taxon>
        <taxon>Actinomycetes</taxon>
        <taxon>Mycobacteriales</taxon>
        <taxon>Nocardiaceae</taxon>
        <taxon>Rhodococcus</taxon>
    </lineage>
</organism>
<dbReference type="SUPFAM" id="SSF56091">
    <property type="entry name" value="DNA ligase/mRNA capping enzyme, catalytic domain"/>
    <property type="match status" value="1"/>
</dbReference>
<dbReference type="Gene3D" id="2.40.50.140">
    <property type="entry name" value="Nucleic acid-binding proteins"/>
    <property type="match status" value="1"/>
</dbReference>
<feature type="domain" description="ATP-dependent DNA ligase family profile" evidence="6">
    <location>
        <begin position="107"/>
        <end position="231"/>
    </location>
</feature>
<dbReference type="InterPro" id="IPR050191">
    <property type="entry name" value="ATP-dep_DNA_ligase"/>
</dbReference>
<dbReference type="RefSeq" id="WP_420163210.1">
    <property type="nucleotide sequence ID" value="NZ_JBDLNV010000002.1"/>
</dbReference>
<evidence type="ECO:0000259" key="6">
    <source>
        <dbReference type="PROSITE" id="PS50160"/>
    </source>
</evidence>
<evidence type="ECO:0000256" key="5">
    <source>
        <dbReference type="SAM" id="MobiDB-lite"/>
    </source>
</evidence>
<evidence type="ECO:0000256" key="4">
    <source>
        <dbReference type="ARBA" id="ARBA00034003"/>
    </source>
</evidence>
<dbReference type="EMBL" id="JBDLNV010000002">
    <property type="protein sequence ID" value="MFM1722622.1"/>
    <property type="molecule type" value="Genomic_DNA"/>
</dbReference>
<evidence type="ECO:0000313" key="7">
    <source>
        <dbReference type="EMBL" id="MFM1722622.1"/>
    </source>
</evidence>